<gene>
    <name evidence="1" type="ORF">JL811_06765</name>
</gene>
<evidence type="ECO:0000313" key="1">
    <source>
        <dbReference type="EMBL" id="MBL4916922.1"/>
    </source>
</evidence>
<dbReference type="AlphaFoldDB" id="A0A8K0Y0J9"/>
<accession>A0A8K0Y0J9</accession>
<proteinExistence type="predicted"/>
<sequence length="56" mass="5998">MSVPDVIRHNPGCGTLRIDLAILRAAGSAPVVIDDLAQGWTRPHLQDLLAKGKRLA</sequence>
<evidence type="ECO:0008006" key="3">
    <source>
        <dbReference type="Google" id="ProtNLM"/>
    </source>
</evidence>
<dbReference type="SUPFAM" id="SSF52833">
    <property type="entry name" value="Thioredoxin-like"/>
    <property type="match status" value="1"/>
</dbReference>
<reference evidence="1" key="1">
    <citation type="submission" date="2021-01" db="EMBL/GenBank/DDBJ databases">
        <title>Tabrizicola alba sp. nov. a motile alkaliphilic bacterium isolated from a soda lake.</title>
        <authorList>
            <person name="Szuroczki S."/>
            <person name="Abbaszade G."/>
            <person name="Schumann P."/>
            <person name="Toth E."/>
        </authorList>
    </citation>
    <scope>NUCLEOTIDE SEQUENCE</scope>
    <source>
        <strain evidence="1">DMG-N-6</strain>
    </source>
</reference>
<evidence type="ECO:0000313" key="2">
    <source>
        <dbReference type="Proteomes" id="UP000648908"/>
    </source>
</evidence>
<dbReference type="InterPro" id="IPR036249">
    <property type="entry name" value="Thioredoxin-like_sf"/>
</dbReference>
<keyword evidence="2" id="KW-1185">Reference proteome</keyword>
<dbReference type="Proteomes" id="UP000648908">
    <property type="component" value="Unassembled WGS sequence"/>
</dbReference>
<name>A0A8K0Y0J9_9RHOB</name>
<protein>
    <recommendedName>
        <fullName evidence="3">Arsenate reductase</fullName>
    </recommendedName>
</protein>
<organism evidence="1 2">
    <name type="scientific">Szabonella alba</name>
    <dbReference type="NCBI Taxonomy" id="2804194"/>
    <lineage>
        <taxon>Bacteria</taxon>
        <taxon>Pseudomonadati</taxon>
        <taxon>Pseudomonadota</taxon>
        <taxon>Alphaproteobacteria</taxon>
        <taxon>Rhodobacterales</taxon>
        <taxon>Paracoccaceae</taxon>
        <taxon>Szabonella</taxon>
    </lineage>
</organism>
<dbReference type="RefSeq" id="WP_202687723.1">
    <property type="nucleotide sequence ID" value="NZ_JAESVN010000002.1"/>
</dbReference>
<dbReference type="EMBL" id="JAESVN010000002">
    <property type="protein sequence ID" value="MBL4916922.1"/>
    <property type="molecule type" value="Genomic_DNA"/>
</dbReference>
<comment type="caution">
    <text evidence="1">The sequence shown here is derived from an EMBL/GenBank/DDBJ whole genome shotgun (WGS) entry which is preliminary data.</text>
</comment>